<keyword evidence="11 15" id="KW-0234">DNA repair</keyword>
<dbReference type="FunFam" id="3.40.50.300:FF:000546">
    <property type="entry name" value="Transcription-repair-coupling factor"/>
    <property type="match status" value="1"/>
</dbReference>
<dbReference type="CDD" id="cd17991">
    <property type="entry name" value="DEXHc_TRCF"/>
    <property type="match status" value="1"/>
</dbReference>
<evidence type="ECO:0000256" key="2">
    <source>
        <dbReference type="ARBA" id="ARBA00022490"/>
    </source>
</evidence>
<dbReference type="GO" id="GO:0005737">
    <property type="term" value="C:cytoplasm"/>
    <property type="evidence" value="ECO:0007669"/>
    <property type="project" value="UniProtKB-SubCell"/>
</dbReference>
<dbReference type="Pfam" id="PF03461">
    <property type="entry name" value="TRCF"/>
    <property type="match status" value="1"/>
</dbReference>
<keyword evidence="3 15" id="KW-0547">Nucleotide-binding</keyword>
<dbReference type="Gene3D" id="3.40.50.11180">
    <property type="match status" value="1"/>
</dbReference>
<dbReference type="Pfam" id="PF02559">
    <property type="entry name" value="CarD_TRCF_RID"/>
    <property type="match status" value="1"/>
</dbReference>
<reference evidence="19" key="1">
    <citation type="journal article" date="2008" name="Proc. Natl. Acad. Sci. U.S.A.">
        <title>Whole-genome comparison of disease and carriage strains provides insights into virulence evolution in Neisseria meningitidis.</title>
        <authorList>
            <person name="Schoen C."/>
            <person name="Blom J."/>
            <person name="Claus H."/>
            <person name="Schramm-Glueck A."/>
            <person name="Brandt P."/>
            <person name="Mueller T."/>
            <person name="Goesmann A."/>
            <person name="Joseph B."/>
            <person name="Konietzny S."/>
            <person name="Kurzai O."/>
            <person name="Schmitt C."/>
            <person name="Friedrich T."/>
            <person name="Linke B."/>
            <person name="Vogel U."/>
            <person name="Frosch M."/>
        </authorList>
    </citation>
    <scope>NUCLEOTIDE SEQUENCE</scope>
    <source>
        <strain evidence="19">Alpha153</strain>
    </source>
</reference>
<feature type="compositionally biased region" description="Polar residues" evidence="16">
    <location>
        <begin position="357"/>
        <end position="369"/>
    </location>
</feature>
<dbReference type="InterPro" id="IPR041471">
    <property type="entry name" value="UvrB_inter"/>
</dbReference>
<dbReference type="Pfam" id="PF00271">
    <property type="entry name" value="Helicase_C"/>
    <property type="match status" value="1"/>
</dbReference>
<evidence type="ECO:0000256" key="15">
    <source>
        <dbReference type="HAMAP-Rule" id="MF_00969"/>
    </source>
</evidence>
<feature type="region of interest" description="Disordered" evidence="16">
    <location>
        <begin position="475"/>
        <end position="568"/>
    </location>
</feature>
<evidence type="ECO:0000256" key="14">
    <source>
        <dbReference type="ARBA" id="ARBA00070128"/>
    </source>
</evidence>
<dbReference type="InterPro" id="IPR003711">
    <property type="entry name" value="CarD-like/TRCF_RID"/>
</dbReference>
<evidence type="ECO:0000259" key="17">
    <source>
        <dbReference type="PROSITE" id="PS51192"/>
    </source>
</evidence>
<dbReference type="InterPro" id="IPR014001">
    <property type="entry name" value="Helicase_ATP-bd"/>
</dbReference>
<dbReference type="InterPro" id="IPR027417">
    <property type="entry name" value="P-loop_NTPase"/>
</dbReference>
<dbReference type="InterPro" id="IPR011545">
    <property type="entry name" value="DEAD/DEAH_box_helicase_dom"/>
</dbReference>
<dbReference type="SUPFAM" id="SSF52540">
    <property type="entry name" value="P-loop containing nucleoside triphosphate hydrolases"/>
    <property type="match status" value="4"/>
</dbReference>
<dbReference type="PROSITE" id="PS51194">
    <property type="entry name" value="HELICASE_CTER"/>
    <property type="match status" value="1"/>
</dbReference>
<dbReference type="SMART" id="SM01058">
    <property type="entry name" value="CarD_TRCF"/>
    <property type="match status" value="1"/>
</dbReference>
<dbReference type="Pfam" id="PF17757">
    <property type="entry name" value="UvrB_inter"/>
    <property type="match status" value="1"/>
</dbReference>
<dbReference type="EC" id="3.6.4.-" evidence="15"/>
<dbReference type="InterPro" id="IPR005118">
    <property type="entry name" value="TRCF_C"/>
</dbReference>
<accession>C6SCL8</accession>
<organism evidence="19">
    <name type="scientific">Neisseria meningitidis alpha153</name>
    <dbReference type="NCBI Taxonomy" id="663926"/>
    <lineage>
        <taxon>Bacteria</taxon>
        <taxon>Pseudomonadati</taxon>
        <taxon>Pseudomonadota</taxon>
        <taxon>Betaproteobacteria</taxon>
        <taxon>Neisseriales</taxon>
        <taxon>Neisseriaceae</taxon>
        <taxon>Neisseria</taxon>
    </lineage>
</organism>
<keyword evidence="10 15" id="KW-0238">DNA-binding</keyword>
<dbReference type="Pfam" id="PF00270">
    <property type="entry name" value="DEAD"/>
    <property type="match status" value="1"/>
</dbReference>
<dbReference type="InterPro" id="IPR036101">
    <property type="entry name" value="CarD-like/TRCF_RID_sf"/>
</dbReference>
<dbReference type="SUPFAM" id="SSF143517">
    <property type="entry name" value="TRCF domain-like"/>
    <property type="match status" value="1"/>
</dbReference>
<dbReference type="InterPro" id="IPR004576">
    <property type="entry name" value="Mfd"/>
</dbReference>
<dbReference type="HAMAP" id="MF_00969">
    <property type="entry name" value="TRCF"/>
    <property type="match status" value="1"/>
</dbReference>
<feature type="domain" description="Helicase ATP-binding" evidence="17">
    <location>
        <begin position="755"/>
        <end position="916"/>
    </location>
</feature>
<evidence type="ECO:0000256" key="12">
    <source>
        <dbReference type="ARBA" id="ARBA00061104"/>
    </source>
</evidence>
<evidence type="ECO:0000256" key="3">
    <source>
        <dbReference type="ARBA" id="ARBA00022741"/>
    </source>
</evidence>
<proteinExistence type="inferred from homology"/>
<dbReference type="InterPro" id="IPR004807">
    <property type="entry name" value="UvrB"/>
</dbReference>
<dbReference type="GO" id="GO:0000716">
    <property type="term" value="P:transcription-coupled nucleotide-excision repair, DNA damage recognition"/>
    <property type="evidence" value="ECO:0007669"/>
    <property type="project" value="UniProtKB-UniRule"/>
</dbReference>
<evidence type="ECO:0000256" key="6">
    <source>
        <dbReference type="ARBA" id="ARBA00022801"/>
    </source>
</evidence>
<comment type="similarity">
    <text evidence="13 15">In the C-terminal section; belongs to the helicase family. RecG subfamily.</text>
</comment>
<dbReference type="FunFam" id="3.40.50.300:FF:000300">
    <property type="entry name" value="Transcription-repair-coupling factor"/>
    <property type="match status" value="1"/>
</dbReference>
<evidence type="ECO:0000259" key="18">
    <source>
        <dbReference type="PROSITE" id="PS51194"/>
    </source>
</evidence>
<keyword evidence="9" id="KW-0267">Excision nuclease</keyword>
<gene>
    <name evidence="15 19" type="primary">mfd</name>
    <name evidence="19" type="ORF">NME_1035</name>
</gene>
<comment type="subcellular location">
    <subcellularLocation>
        <location evidence="1 15">Cytoplasm</location>
    </subcellularLocation>
</comment>
<dbReference type="GO" id="GO:0005524">
    <property type="term" value="F:ATP binding"/>
    <property type="evidence" value="ECO:0007669"/>
    <property type="project" value="UniProtKB-UniRule"/>
</dbReference>
<dbReference type="InterPro" id="IPR001650">
    <property type="entry name" value="Helicase_C-like"/>
</dbReference>
<protein>
    <recommendedName>
        <fullName evidence="14 15">Transcription-repair-coupling factor</fullName>
        <shortName evidence="15">TRCF</shortName>
        <ecNumber evidence="15">3.6.4.-</ecNumber>
    </recommendedName>
</protein>
<dbReference type="InterPro" id="IPR037235">
    <property type="entry name" value="TRCF-like_C_D7"/>
</dbReference>
<dbReference type="Gene3D" id="3.90.1150.50">
    <property type="entry name" value="Transcription-repair-coupling factor, D7 domain"/>
    <property type="match status" value="1"/>
</dbReference>
<dbReference type="Pfam" id="PF21132">
    <property type="entry name" value="MFD_D3"/>
    <property type="match status" value="1"/>
</dbReference>
<dbReference type="SMART" id="SM00982">
    <property type="entry name" value="TRCF"/>
    <property type="match status" value="1"/>
</dbReference>
<dbReference type="GO" id="GO:0003684">
    <property type="term" value="F:damaged DNA binding"/>
    <property type="evidence" value="ECO:0007669"/>
    <property type="project" value="InterPro"/>
</dbReference>
<dbReference type="Gene3D" id="3.40.50.300">
    <property type="entry name" value="P-loop containing nucleotide triphosphate hydrolases"/>
    <property type="match status" value="2"/>
</dbReference>
<name>C6SCL8_NEIME</name>
<feature type="region of interest" description="Disordered" evidence="16">
    <location>
        <begin position="340"/>
        <end position="462"/>
    </location>
</feature>
<comment type="function">
    <text evidence="15">Couples transcription and DNA repair by recognizing RNA polymerase (RNAP) stalled at DNA lesions. Mediates ATP-dependent release of RNAP and its truncated transcript from the DNA, and recruitment of nucleotide excision repair machinery to the damaged site.</text>
</comment>
<keyword evidence="5" id="KW-0228">DNA excision</keyword>
<dbReference type="GO" id="GO:0009380">
    <property type="term" value="C:excinuclease repair complex"/>
    <property type="evidence" value="ECO:0007669"/>
    <property type="project" value="InterPro"/>
</dbReference>
<evidence type="ECO:0000256" key="5">
    <source>
        <dbReference type="ARBA" id="ARBA00022769"/>
    </source>
</evidence>
<evidence type="ECO:0000256" key="1">
    <source>
        <dbReference type="ARBA" id="ARBA00004496"/>
    </source>
</evidence>
<dbReference type="GO" id="GO:0016887">
    <property type="term" value="F:ATP hydrolysis activity"/>
    <property type="evidence" value="ECO:0007669"/>
    <property type="project" value="InterPro"/>
</dbReference>
<evidence type="ECO:0000256" key="16">
    <source>
        <dbReference type="SAM" id="MobiDB-lite"/>
    </source>
</evidence>
<dbReference type="Gene3D" id="3.40.50.11140">
    <property type="match status" value="1"/>
</dbReference>
<evidence type="ECO:0000256" key="7">
    <source>
        <dbReference type="ARBA" id="ARBA00022806"/>
    </source>
</evidence>
<evidence type="ECO:0000256" key="13">
    <source>
        <dbReference type="ARBA" id="ARBA00061399"/>
    </source>
</evidence>
<dbReference type="PANTHER" id="PTHR24029:SF1">
    <property type="entry name" value="TRANSCRIPTION-REPAIR-COUPLING FACTOR"/>
    <property type="match status" value="1"/>
</dbReference>
<dbReference type="SUPFAM" id="SSF141259">
    <property type="entry name" value="CarD-like"/>
    <property type="match status" value="1"/>
</dbReference>
<feature type="domain" description="Helicase C-terminal" evidence="18">
    <location>
        <begin position="937"/>
        <end position="1089"/>
    </location>
</feature>
<evidence type="ECO:0000256" key="11">
    <source>
        <dbReference type="ARBA" id="ARBA00023204"/>
    </source>
</evidence>
<feature type="compositionally biased region" description="Polar residues" evidence="16">
    <location>
        <begin position="340"/>
        <end position="349"/>
    </location>
</feature>
<dbReference type="EMBL" id="AM889137">
    <property type="protein sequence ID" value="CBA06145.1"/>
    <property type="molecule type" value="Genomic_DNA"/>
</dbReference>
<dbReference type="SMART" id="SM00487">
    <property type="entry name" value="DEXDc"/>
    <property type="match status" value="1"/>
</dbReference>
<dbReference type="InterPro" id="IPR048635">
    <property type="entry name" value="MFD_D3"/>
</dbReference>
<evidence type="ECO:0000256" key="10">
    <source>
        <dbReference type="ARBA" id="ARBA00023125"/>
    </source>
</evidence>
<comment type="similarity">
    <text evidence="12 15">In the N-terminal section; belongs to the UvrB family.</text>
</comment>
<evidence type="ECO:0000313" key="19">
    <source>
        <dbReference type="EMBL" id="CBA06145.1"/>
    </source>
</evidence>
<dbReference type="PANTHER" id="PTHR24029">
    <property type="entry name" value="UVRABC SYSTEM PROTEIN B"/>
    <property type="match status" value="1"/>
</dbReference>
<evidence type="ECO:0000256" key="4">
    <source>
        <dbReference type="ARBA" id="ARBA00022763"/>
    </source>
</evidence>
<evidence type="ECO:0000256" key="9">
    <source>
        <dbReference type="ARBA" id="ARBA00022881"/>
    </source>
</evidence>
<keyword evidence="8 15" id="KW-0067">ATP-binding</keyword>
<dbReference type="Gene3D" id="2.40.10.170">
    <property type="match status" value="1"/>
</dbReference>
<dbReference type="GO" id="GO:0004386">
    <property type="term" value="F:helicase activity"/>
    <property type="evidence" value="ECO:0007669"/>
    <property type="project" value="UniProtKB-KW"/>
</dbReference>
<dbReference type="PROSITE" id="PS51192">
    <property type="entry name" value="HELICASE_ATP_BIND_1"/>
    <property type="match status" value="1"/>
</dbReference>
<keyword evidence="4 15" id="KW-0227">DNA damage</keyword>
<keyword evidence="6 15" id="KW-0378">Hydrolase</keyword>
<evidence type="ECO:0000256" key="8">
    <source>
        <dbReference type="ARBA" id="ARBA00022840"/>
    </source>
</evidence>
<sequence length="1286" mass="140688">MWQIKSGAADVLFVPVATAMQKLPPVPFLAGRTFWLKTGQTLDIGRLKTDLVDAGYNHVSHVVAAGEFAVRGGIVDLFPMGSEMPYRIDLFDDEIDSIKTFDTDTQRTISPVSEIRLLPAHEFPTDSEAQKIFRSRFREEVDGNPNDAAVYKAVSNGHFGAGVEYYLPLFFENELETLFDYIGEDALFVSLGDVHAEANRFWSDVKSRYAMAQGDETYPPLLPQHLYLSADVFAGRLKNYGQVLPDVSGKEHTLPDLAVNRQSDEPLQALKDFQTTFDGRILLCAESLGRRETMLGFLQQNGLKAKPVSDWQGFLSAHEPLMITVAPLAYGFKLGGLQSPNQQQTTSASEGEGDAVTDQTEFSASATNPLPSPLPQEREQSAAVVSDSLKAAAVSTESSLPPGKSNLHGQIQQQPAPSPVGEGWGEGKAVAAQTEFPASATNPLPSPLPQEREQSAAAVSDDLKAKSSLHLVASNLHGQIRQQPTPSPVGEGWGEGKAVAAQTEFSAAATNPLPSPLPQEREQSAAVVSDSLKAAAVSTESSLPPGKSNLHGQIQQQPAPSPVGEGWGEGKAVAAQSAIAVITESDLYQYVARSRVHNRRKKHAAVSDGLLRDLAEINIGDPVVHEEHGIGRYMGLVTIDLGGETNEMMLLEYAGEAQLYVPVSQLHLISRYSGQAHENIALHKLGSGAWNKAKRKAAEKARDTAAELLNLYAQRAAQSGHKFEINELDYQAFADGFGYEETEDQAAAIAAVIKDLTQAKPMDRLVCGDVGFGKTEVALRAAFVAVMGGKQVAVLAPTTLLVEQHAQNFADRFADFPVKVASLSRFNNSKATKAVLEGMADGTVDIVIGTHKLVQDDIKFKNLGLVIIDEEHRFGVRQKEQLKRLRANVDILTMTATPIPRTLSMALEGLRDFSLITTAPSRRLAVKTFVKPFSEGSVREAVLRELKRGGQVFFLHNEVDTIENMRERLETLLPEARIGVAHGQLRERELEQVMRDFLQQRFNVLLCSTIIETGIDIPNANTIIINRADKFGLAQLHQLRGRVGRSHHQAYAYLLTPEYITKDAEKRLDAIAAADELGAGFTLAMQDLEIRGAGEILGEGQSGEMIQVGFTLYTEMLKQAVRDLKKGRQPDLDAPLGITTEIKLHSPALLPESYCPDIHERLVLYKRLAVCETVQQINAIHEELVDRFGLPEQPVKTLIESHHLRLMAKELGIDAIDAAGEAVTVTFGKNNNVDPTEIILLIQNDKKYRLAGADKLRFTAEMENIEVRINTVKNVLKTLQNRCLPK</sequence>
<dbReference type="GO" id="GO:0006355">
    <property type="term" value="P:regulation of DNA-templated transcription"/>
    <property type="evidence" value="ECO:0007669"/>
    <property type="project" value="UniProtKB-UniRule"/>
</dbReference>
<dbReference type="SMART" id="SM00490">
    <property type="entry name" value="HELICc"/>
    <property type="match status" value="1"/>
</dbReference>
<keyword evidence="7" id="KW-0347">Helicase</keyword>
<dbReference type="NCBIfam" id="TIGR00580">
    <property type="entry name" value="mfd"/>
    <property type="match status" value="1"/>
</dbReference>
<keyword evidence="2 15" id="KW-0963">Cytoplasm</keyword>